<keyword evidence="5" id="KW-0325">Glycoprotein</keyword>
<feature type="domain" description="Sema" evidence="8">
    <location>
        <begin position="25"/>
        <end position="491"/>
    </location>
</feature>
<dbReference type="Ensembl" id="ENSSFAT00005050966.1">
    <property type="protein sequence ID" value="ENSSFAP00005049339.1"/>
    <property type="gene ID" value="ENSSFAG00005023875.1"/>
</dbReference>
<protein>
    <recommendedName>
        <fullName evidence="8">Sema domain-containing protein</fullName>
    </recommendedName>
</protein>
<dbReference type="GO" id="GO:0071526">
    <property type="term" value="P:semaphorin-plexin signaling pathway"/>
    <property type="evidence" value="ECO:0007669"/>
    <property type="project" value="TreeGrafter"/>
</dbReference>
<keyword evidence="10" id="KW-1185">Reference proteome</keyword>
<dbReference type="PANTHER" id="PTHR11036:SF135">
    <property type="entry name" value="SEMAPHORIN 4D ISOFORM X1-RELATED"/>
    <property type="match status" value="1"/>
</dbReference>
<sequence length="678" mass="74973">ENMCRNGMLEASMVFQGFAVYSIPRRTVPFNHVKSKRFQESDASGLSSLLLRDDIGQLVVGARGKILTLRSDDISKKTGEVQWTASPADKAQCQMKGKKSEDCHNFIKVLHSMNGGRMLACGTNAFSPSCDYLTIANGKVSLLGKELSGKGKVPFDPNQRFASLMDKSTLFSATTSNFLSTDVVFQKHGAIPVRTEMKRSWLNEPTMISINLLEASKYSDNGEDDQVFLFMTENAVEDWRGNLPVSRIARVCKSDLGGRRTLQQRWTSFVKARLDCPFGDAGSSALVQDVFLLQNQSNWKESIFYATFTSNPQHSGAVSHSAVCAYRLSDISTVLSGRFLTETETGSWVRFTGDEPSPRPGSCINDEARAAGRRTSLNLSNQHLMFARNHSLMEGVVTPITGKPLLVQSSTKFTKIVIDQVSAPDGQRHQMMLIGTESGSLLKAVKPQDEEGRVIEELQLFEDPLPVQFIELSQTGQLYSGTRNALAQIDARDCGRYLSCDDCILARDPYCGWDQIRGNCAPAAGASSWFQSLRDGDPSMCPPSLPTKLPEAVVLTINSAHFLPCRPDTNLPTSWRFSENILNPGPRHTPISQGLITIPSATDAGLYTCETVENIRGKMHRRRVIQYLVQVQDPSINARKLKAAGIALIVFLVFLLIGLCLLFIHRKWKKRNSEISSV</sequence>
<evidence type="ECO:0000313" key="9">
    <source>
        <dbReference type="Ensembl" id="ENSSFAP00005049339.1"/>
    </source>
</evidence>
<dbReference type="SUPFAM" id="SSF48726">
    <property type="entry name" value="Immunoglobulin"/>
    <property type="match status" value="1"/>
</dbReference>
<evidence type="ECO:0000256" key="7">
    <source>
        <dbReference type="SAM" id="Phobius"/>
    </source>
</evidence>
<dbReference type="SUPFAM" id="SSF103575">
    <property type="entry name" value="Plexin repeat"/>
    <property type="match status" value="1"/>
</dbReference>
<dbReference type="Pfam" id="PF01437">
    <property type="entry name" value="PSI"/>
    <property type="match status" value="1"/>
</dbReference>
<dbReference type="PROSITE" id="PS51004">
    <property type="entry name" value="SEMA"/>
    <property type="match status" value="1"/>
</dbReference>
<dbReference type="GO" id="GO:0043931">
    <property type="term" value="P:ossification involved in bone maturation"/>
    <property type="evidence" value="ECO:0007669"/>
    <property type="project" value="TreeGrafter"/>
</dbReference>
<dbReference type="OMA" id="SLMVRED"/>
<dbReference type="Pfam" id="PF01403">
    <property type="entry name" value="Sema"/>
    <property type="match status" value="1"/>
</dbReference>
<dbReference type="InterPro" id="IPR016201">
    <property type="entry name" value="PSI"/>
</dbReference>
<dbReference type="SUPFAM" id="SSF101912">
    <property type="entry name" value="Sema domain"/>
    <property type="match status" value="1"/>
</dbReference>
<dbReference type="GO" id="GO:0005615">
    <property type="term" value="C:extracellular space"/>
    <property type="evidence" value="ECO:0007669"/>
    <property type="project" value="TreeGrafter"/>
</dbReference>
<keyword evidence="7" id="KW-1133">Transmembrane helix</keyword>
<evidence type="ECO:0000256" key="3">
    <source>
        <dbReference type="ARBA" id="ARBA00023136"/>
    </source>
</evidence>
<keyword evidence="3 7" id="KW-0472">Membrane</keyword>
<evidence type="ECO:0000313" key="10">
    <source>
        <dbReference type="Proteomes" id="UP000472267"/>
    </source>
</evidence>
<comment type="subcellular location">
    <subcellularLocation>
        <location evidence="1">Membrane</location>
    </subcellularLocation>
</comment>
<dbReference type="GO" id="GO:0030215">
    <property type="term" value="F:semaphorin receptor binding"/>
    <property type="evidence" value="ECO:0007669"/>
    <property type="project" value="InterPro"/>
</dbReference>
<evidence type="ECO:0000256" key="2">
    <source>
        <dbReference type="ARBA" id="ARBA00009492"/>
    </source>
</evidence>
<dbReference type="Gene3D" id="2.130.10.10">
    <property type="entry name" value="YVTN repeat-like/Quinoprotein amine dehydrogenase"/>
    <property type="match status" value="1"/>
</dbReference>
<keyword evidence="7" id="KW-0812">Transmembrane</keyword>
<keyword evidence="4" id="KW-1015">Disulfide bond</keyword>
<proteinExistence type="inferred from homology"/>
<evidence type="ECO:0000256" key="4">
    <source>
        <dbReference type="ARBA" id="ARBA00023157"/>
    </source>
</evidence>
<dbReference type="SMART" id="SM00630">
    <property type="entry name" value="Sema"/>
    <property type="match status" value="1"/>
</dbReference>
<dbReference type="SMART" id="SM00423">
    <property type="entry name" value="PSI"/>
    <property type="match status" value="1"/>
</dbReference>
<organism evidence="9 10">
    <name type="scientific">Salarias fasciatus</name>
    <name type="common">Jewelled blenny</name>
    <name type="synonym">Blennius fasciatus</name>
    <dbReference type="NCBI Taxonomy" id="181472"/>
    <lineage>
        <taxon>Eukaryota</taxon>
        <taxon>Metazoa</taxon>
        <taxon>Chordata</taxon>
        <taxon>Craniata</taxon>
        <taxon>Vertebrata</taxon>
        <taxon>Euteleostomi</taxon>
        <taxon>Actinopterygii</taxon>
        <taxon>Neopterygii</taxon>
        <taxon>Teleostei</taxon>
        <taxon>Neoteleostei</taxon>
        <taxon>Acanthomorphata</taxon>
        <taxon>Ovalentaria</taxon>
        <taxon>Blenniimorphae</taxon>
        <taxon>Blenniiformes</taxon>
        <taxon>Blennioidei</taxon>
        <taxon>Blenniidae</taxon>
        <taxon>Salariinae</taxon>
        <taxon>Salarias</taxon>
    </lineage>
</organism>
<dbReference type="InterPro" id="IPR036352">
    <property type="entry name" value="Semap_dom_sf"/>
</dbReference>
<dbReference type="GO" id="GO:0000122">
    <property type="term" value="P:negative regulation of transcription by RNA polymerase II"/>
    <property type="evidence" value="ECO:0007669"/>
    <property type="project" value="TreeGrafter"/>
</dbReference>
<reference evidence="9" key="1">
    <citation type="submission" date="2019-06" db="EMBL/GenBank/DDBJ databases">
        <authorList>
            <consortium name="Wellcome Sanger Institute Data Sharing"/>
        </authorList>
    </citation>
    <scope>NUCLEOTIDE SEQUENCE [LARGE SCALE GENOMIC DNA]</scope>
</reference>
<evidence type="ECO:0000259" key="8">
    <source>
        <dbReference type="PROSITE" id="PS51004"/>
    </source>
</evidence>
<dbReference type="InterPro" id="IPR027231">
    <property type="entry name" value="Semaphorin"/>
</dbReference>
<evidence type="ECO:0000256" key="5">
    <source>
        <dbReference type="ARBA" id="ARBA00023180"/>
    </source>
</evidence>
<dbReference type="AlphaFoldDB" id="A0A672J7R6"/>
<dbReference type="PANTHER" id="PTHR11036">
    <property type="entry name" value="SEMAPHORIN"/>
    <property type="match status" value="1"/>
</dbReference>
<dbReference type="GO" id="GO:0045499">
    <property type="term" value="F:chemorepellent activity"/>
    <property type="evidence" value="ECO:0007669"/>
    <property type="project" value="TreeGrafter"/>
</dbReference>
<dbReference type="GO" id="GO:0030335">
    <property type="term" value="P:positive regulation of cell migration"/>
    <property type="evidence" value="ECO:0007669"/>
    <property type="project" value="TreeGrafter"/>
</dbReference>
<reference evidence="9" key="2">
    <citation type="submission" date="2025-08" db="UniProtKB">
        <authorList>
            <consortium name="Ensembl"/>
        </authorList>
    </citation>
    <scope>IDENTIFICATION</scope>
</reference>
<dbReference type="GO" id="GO:0007411">
    <property type="term" value="P:axon guidance"/>
    <property type="evidence" value="ECO:0007669"/>
    <property type="project" value="TreeGrafter"/>
</dbReference>
<evidence type="ECO:0000256" key="1">
    <source>
        <dbReference type="ARBA" id="ARBA00004370"/>
    </source>
</evidence>
<comment type="similarity">
    <text evidence="2">Belongs to the semaphorin family.</text>
</comment>
<dbReference type="GO" id="GO:0001755">
    <property type="term" value="P:neural crest cell migration"/>
    <property type="evidence" value="ECO:0007669"/>
    <property type="project" value="TreeGrafter"/>
</dbReference>
<feature type="transmembrane region" description="Helical" evidence="7">
    <location>
        <begin position="643"/>
        <end position="664"/>
    </location>
</feature>
<dbReference type="GO" id="GO:0005886">
    <property type="term" value="C:plasma membrane"/>
    <property type="evidence" value="ECO:0007669"/>
    <property type="project" value="TreeGrafter"/>
</dbReference>
<dbReference type="InterPro" id="IPR036179">
    <property type="entry name" value="Ig-like_dom_sf"/>
</dbReference>
<accession>A0A672J7R6</accession>
<dbReference type="InterPro" id="IPR015943">
    <property type="entry name" value="WD40/YVTN_repeat-like_dom_sf"/>
</dbReference>
<dbReference type="InParanoid" id="A0A672J7R6"/>
<dbReference type="Gene3D" id="3.30.1680.10">
    <property type="entry name" value="ligand-binding face of the semaphorins, domain 2"/>
    <property type="match status" value="1"/>
</dbReference>
<comment type="caution">
    <text evidence="6">Lacks conserved residue(s) required for the propagation of feature annotation.</text>
</comment>
<evidence type="ECO:0000256" key="6">
    <source>
        <dbReference type="PROSITE-ProRule" id="PRU00352"/>
    </source>
</evidence>
<dbReference type="Proteomes" id="UP000472267">
    <property type="component" value="Chromosome 17"/>
</dbReference>
<reference evidence="9" key="3">
    <citation type="submission" date="2025-09" db="UniProtKB">
        <authorList>
            <consortium name="Ensembl"/>
        </authorList>
    </citation>
    <scope>IDENTIFICATION</scope>
</reference>
<name>A0A672J7R6_SALFA</name>
<dbReference type="InterPro" id="IPR001627">
    <property type="entry name" value="Semap_dom"/>
</dbReference>
<dbReference type="InterPro" id="IPR002165">
    <property type="entry name" value="Plexin_repeat"/>
</dbReference>